<feature type="compositionally biased region" description="Polar residues" evidence="7">
    <location>
        <begin position="443"/>
        <end position="478"/>
    </location>
</feature>
<name>A0AAV2YY51_9STRA</name>
<reference evidence="11" key="1">
    <citation type="submission" date="2022-11" db="EMBL/GenBank/DDBJ databases">
        <authorList>
            <person name="Morgan W.R."/>
            <person name="Tartar A."/>
        </authorList>
    </citation>
    <scope>NUCLEOTIDE SEQUENCE</scope>
    <source>
        <strain evidence="11">ARSEF 373</strain>
    </source>
</reference>
<evidence type="ECO:0000259" key="10">
    <source>
        <dbReference type="PROSITE" id="PS50235"/>
    </source>
</evidence>
<gene>
    <name evidence="11" type="ORF">N0F65_007130</name>
</gene>
<dbReference type="EMBL" id="DAKRPA010000109">
    <property type="protein sequence ID" value="DAZ98323.1"/>
    <property type="molecule type" value="Genomic_DNA"/>
</dbReference>
<dbReference type="Gene3D" id="4.10.1060.10">
    <property type="entry name" value="Zinc finger, RanBP2-type"/>
    <property type="match status" value="1"/>
</dbReference>
<keyword evidence="4" id="KW-0378">Hydrolase</keyword>
<evidence type="ECO:0000256" key="4">
    <source>
        <dbReference type="ARBA" id="ARBA00022801"/>
    </source>
</evidence>
<dbReference type="Proteomes" id="UP001146120">
    <property type="component" value="Unassembled WGS sequence"/>
</dbReference>
<feature type="domain" description="PDZ" evidence="8">
    <location>
        <begin position="617"/>
        <end position="712"/>
    </location>
</feature>
<dbReference type="InterPro" id="IPR028889">
    <property type="entry name" value="USP"/>
</dbReference>
<proteinExistence type="predicted"/>
<dbReference type="InterPro" id="IPR052398">
    <property type="entry name" value="Ubiquitin_hydrolase_53/54"/>
</dbReference>
<feature type="region of interest" description="Disordered" evidence="7">
    <location>
        <begin position="529"/>
        <end position="548"/>
    </location>
</feature>
<dbReference type="PROSITE" id="PS50199">
    <property type="entry name" value="ZF_RANBP2_2"/>
    <property type="match status" value="1"/>
</dbReference>
<organism evidence="11 12">
    <name type="scientific">Lagenidium giganteum</name>
    <dbReference type="NCBI Taxonomy" id="4803"/>
    <lineage>
        <taxon>Eukaryota</taxon>
        <taxon>Sar</taxon>
        <taxon>Stramenopiles</taxon>
        <taxon>Oomycota</taxon>
        <taxon>Peronosporomycetes</taxon>
        <taxon>Pythiales</taxon>
        <taxon>Pythiaceae</taxon>
    </lineage>
</organism>
<evidence type="ECO:0000259" key="8">
    <source>
        <dbReference type="PROSITE" id="PS50106"/>
    </source>
</evidence>
<comment type="caution">
    <text evidence="11">The sequence shown here is derived from an EMBL/GenBank/DDBJ whole genome shotgun (WGS) entry which is preliminary data.</text>
</comment>
<evidence type="ECO:0000256" key="1">
    <source>
        <dbReference type="ARBA" id="ARBA00022723"/>
    </source>
</evidence>
<keyword evidence="3" id="KW-0833">Ubl conjugation pathway</keyword>
<evidence type="ECO:0000256" key="2">
    <source>
        <dbReference type="ARBA" id="ARBA00022771"/>
    </source>
</evidence>
<dbReference type="PROSITE" id="PS01358">
    <property type="entry name" value="ZF_RANBP2_1"/>
    <property type="match status" value="1"/>
</dbReference>
<sequence length="743" mass="82318">MSADASALAMSLRLGGAGADSGALARPLSRRKGLTNDLGENNCFLNVIIQSLWHIRSFRVLIATGDHAVHHRCGGHEVKHKFRAANGVSDDVANRTGGSCLLCELERIFVLYQFAEDPVLEVDRVRVALGSVFEVGAMNDATETLEAILDALHWDTFNRMLMLRRGQSFLSVEEMSQSTVEDASAIVCAPQCVAHLLFQMNLMEYKSCPKCFETSEPLMNTDFLYRVYAQELMRHAPGRTLEEVLQLEAQGLNDGGVSLYKCDNCHSSMQFSRWILTLPMVFAISIIWSSDQVNKAEIKTWMDLLSSQSKRGKAANAGDPCLEDQQTLDLGQIFRLGEDDDQRKISSLYGFRGMVCYYGRHYVGFFASRSMEDGVEKEPWEDVRSRIERGGYQPTLLFYERKDLRLDHLEKMANTIHSWWKETAEKEEKDQREEREAHAKTKAASNDVSSPDDQNVLLNSTLAQPISQKPGPSSSHIPTSPIKAPQSGIPDSLTSNNGKAWLEEDLYLMHLSGEDTLSRLNGILQKEKVTGATPPPSSGSLRMSMSMPRSIRKREYSVKNLSDAADNVNRDEIFQDVGSHSSSPPRQLVFDRKAVAEAKRPGSDTQSARHYPLDAFDVTLRASDGGIGLLLDAVDGKKSGVPQAKHSFVVSGFELNGAKQKLAAQASGAIEKGDFLVGINGQIIGRDEDLYQVLEMLWTAPNPVQLRFHRFCPWACPVCTLENEPTTTTCAACGRTVEAPTSV</sequence>
<dbReference type="GO" id="GO:0016579">
    <property type="term" value="P:protein deubiquitination"/>
    <property type="evidence" value="ECO:0007669"/>
    <property type="project" value="InterPro"/>
</dbReference>
<dbReference type="PANTHER" id="PTHR22975:SF9">
    <property type="entry name" value="ECHINUS SPLICE FORM 3"/>
    <property type="match status" value="1"/>
</dbReference>
<evidence type="ECO:0000256" key="6">
    <source>
        <dbReference type="PROSITE-ProRule" id="PRU00322"/>
    </source>
</evidence>
<evidence type="ECO:0000259" key="9">
    <source>
        <dbReference type="PROSITE" id="PS50199"/>
    </source>
</evidence>
<dbReference type="InterPro" id="IPR001876">
    <property type="entry name" value="Znf_RanBP2"/>
</dbReference>
<dbReference type="InterPro" id="IPR036034">
    <property type="entry name" value="PDZ_sf"/>
</dbReference>
<keyword evidence="5" id="KW-0862">Zinc</keyword>
<feature type="domain" description="USP" evidence="10">
    <location>
        <begin position="32"/>
        <end position="402"/>
    </location>
</feature>
<keyword evidence="2 6" id="KW-0863">Zinc-finger</keyword>
<dbReference type="InterPro" id="IPR001394">
    <property type="entry name" value="Peptidase_C19_UCH"/>
</dbReference>
<dbReference type="PROSITE" id="PS50235">
    <property type="entry name" value="USP_3"/>
    <property type="match status" value="1"/>
</dbReference>
<evidence type="ECO:0000256" key="7">
    <source>
        <dbReference type="SAM" id="MobiDB-lite"/>
    </source>
</evidence>
<dbReference type="AlphaFoldDB" id="A0AAV2YY51"/>
<keyword evidence="1" id="KW-0479">Metal-binding</keyword>
<dbReference type="PANTHER" id="PTHR22975">
    <property type="entry name" value="UBIQUITIN SPECIFIC PROTEINASE"/>
    <property type="match status" value="1"/>
</dbReference>
<dbReference type="SUPFAM" id="SSF54001">
    <property type="entry name" value="Cysteine proteinases"/>
    <property type="match status" value="1"/>
</dbReference>
<feature type="domain" description="RanBP2-type" evidence="9">
    <location>
        <begin position="710"/>
        <end position="739"/>
    </location>
</feature>
<dbReference type="GO" id="GO:0004843">
    <property type="term" value="F:cysteine-type deubiquitinase activity"/>
    <property type="evidence" value="ECO:0007669"/>
    <property type="project" value="InterPro"/>
</dbReference>
<dbReference type="InterPro" id="IPR001478">
    <property type="entry name" value="PDZ"/>
</dbReference>
<protein>
    <submittedName>
        <fullName evidence="11">Uncharacterized protein</fullName>
    </submittedName>
</protein>
<evidence type="ECO:0000313" key="12">
    <source>
        <dbReference type="Proteomes" id="UP001146120"/>
    </source>
</evidence>
<feature type="region of interest" description="Disordered" evidence="7">
    <location>
        <begin position="427"/>
        <end position="490"/>
    </location>
</feature>
<dbReference type="Pfam" id="PF00443">
    <property type="entry name" value="UCH"/>
    <property type="match status" value="1"/>
</dbReference>
<dbReference type="GO" id="GO:0008270">
    <property type="term" value="F:zinc ion binding"/>
    <property type="evidence" value="ECO:0007669"/>
    <property type="project" value="UniProtKB-KW"/>
</dbReference>
<dbReference type="Gene3D" id="3.90.70.10">
    <property type="entry name" value="Cysteine proteinases"/>
    <property type="match status" value="1"/>
</dbReference>
<feature type="compositionally biased region" description="Basic and acidic residues" evidence="7">
    <location>
        <begin position="427"/>
        <end position="439"/>
    </location>
</feature>
<dbReference type="SUPFAM" id="SSF50156">
    <property type="entry name" value="PDZ domain-like"/>
    <property type="match status" value="1"/>
</dbReference>
<reference evidence="11" key="2">
    <citation type="journal article" date="2023" name="Microbiol Resour">
        <title>Decontamination and Annotation of the Draft Genome Sequence of the Oomycete Lagenidium giganteum ARSEF 373.</title>
        <authorList>
            <person name="Morgan W.R."/>
            <person name="Tartar A."/>
        </authorList>
    </citation>
    <scope>NUCLEOTIDE SEQUENCE</scope>
    <source>
        <strain evidence="11">ARSEF 373</strain>
    </source>
</reference>
<dbReference type="InterPro" id="IPR038765">
    <property type="entry name" value="Papain-like_cys_pep_sf"/>
</dbReference>
<evidence type="ECO:0000313" key="11">
    <source>
        <dbReference type="EMBL" id="DAZ98323.1"/>
    </source>
</evidence>
<evidence type="ECO:0000256" key="3">
    <source>
        <dbReference type="ARBA" id="ARBA00022786"/>
    </source>
</evidence>
<dbReference type="PROSITE" id="PS50106">
    <property type="entry name" value="PDZ"/>
    <property type="match status" value="1"/>
</dbReference>
<evidence type="ECO:0000256" key="5">
    <source>
        <dbReference type="ARBA" id="ARBA00022833"/>
    </source>
</evidence>
<accession>A0AAV2YY51</accession>
<keyword evidence="12" id="KW-1185">Reference proteome</keyword>